<dbReference type="RefSeq" id="WP_055283996.1">
    <property type="nucleotide sequence ID" value="NZ_CZAY01000018.1"/>
</dbReference>
<dbReference type="InterPro" id="IPR006674">
    <property type="entry name" value="HD_domain"/>
</dbReference>
<evidence type="ECO:0000313" key="2">
    <source>
        <dbReference type="EMBL" id="CUP92824.1"/>
    </source>
</evidence>
<dbReference type="EMBL" id="CZAY01000018">
    <property type="protein sequence ID" value="CUP92824.1"/>
    <property type="molecule type" value="Genomic_DNA"/>
</dbReference>
<proteinExistence type="predicted"/>
<dbReference type="SUPFAM" id="SSF109604">
    <property type="entry name" value="HD-domain/PDEase-like"/>
    <property type="match status" value="1"/>
</dbReference>
<dbReference type="AlphaFoldDB" id="A0A174S4H5"/>
<dbReference type="STRING" id="88431.ERS852423_00008"/>
<dbReference type="GO" id="GO:0016787">
    <property type="term" value="F:hydrolase activity"/>
    <property type="evidence" value="ECO:0007669"/>
    <property type="project" value="UniProtKB-KW"/>
</dbReference>
<dbReference type="GeneID" id="96229608"/>
<organism evidence="2 3">
    <name type="scientific">Dorea longicatena</name>
    <dbReference type="NCBI Taxonomy" id="88431"/>
    <lineage>
        <taxon>Bacteria</taxon>
        <taxon>Bacillati</taxon>
        <taxon>Bacillota</taxon>
        <taxon>Clostridia</taxon>
        <taxon>Lachnospirales</taxon>
        <taxon>Lachnospiraceae</taxon>
        <taxon>Dorea</taxon>
    </lineage>
</organism>
<evidence type="ECO:0000259" key="1">
    <source>
        <dbReference type="SMART" id="SM00471"/>
    </source>
</evidence>
<dbReference type="SMART" id="SM00471">
    <property type="entry name" value="HDc"/>
    <property type="match status" value="1"/>
</dbReference>
<protein>
    <submittedName>
        <fullName evidence="2">Predicted HD superfamily hydrolase</fullName>
    </submittedName>
</protein>
<accession>A0A174S4H5</accession>
<gene>
    <name evidence="2" type="ORF">ERS852526_02327</name>
</gene>
<reference evidence="2 3" key="1">
    <citation type="submission" date="2015-09" db="EMBL/GenBank/DDBJ databases">
        <authorList>
            <consortium name="Pathogen Informatics"/>
        </authorList>
    </citation>
    <scope>NUCLEOTIDE SEQUENCE [LARGE SCALE GENOMIC DNA]</scope>
    <source>
        <strain evidence="2 3">2789STDY5834914</strain>
    </source>
</reference>
<keyword evidence="2" id="KW-0378">Hydrolase</keyword>
<dbReference type="OrthoDB" id="360187at2"/>
<dbReference type="InterPro" id="IPR003607">
    <property type="entry name" value="HD/PDEase_dom"/>
</dbReference>
<feature type="domain" description="HD/PDEase" evidence="1">
    <location>
        <begin position="34"/>
        <end position="153"/>
    </location>
</feature>
<name>A0A174S4H5_9FIRM</name>
<dbReference type="Proteomes" id="UP000095485">
    <property type="component" value="Unassembled WGS sequence"/>
</dbReference>
<evidence type="ECO:0000313" key="3">
    <source>
        <dbReference type="Proteomes" id="UP000095485"/>
    </source>
</evidence>
<dbReference type="CDD" id="cd00077">
    <property type="entry name" value="HDc"/>
    <property type="match status" value="1"/>
</dbReference>
<sequence length="160" mass="19058">MNDEKRILKEIKDVLKELDEQGRMKYTQKYMQHSDISVYKHCISVAYTSLELADRLAWNVNRRELIRGALLHDYFLYDWHEKNAGHRFHGFIHAGRALQNARKDFKLTIREENIILRHMFPLNVVPPMCKEAWLVCLADKICASKETVAGRIHRKRKQQR</sequence>
<dbReference type="Pfam" id="PF01966">
    <property type="entry name" value="HD"/>
    <property type="match status" value="1"/>
</dbReference>
<dbReference type="Gene3D" id="1.10.3210.10">
    <property type="entry name" value="Hypothetical protein af1432"/>
    <property type="match status" value="1"/>
</dbReference>